<keyword evidence="2" id="KW-1185">Reference proteome</keyword>
<name>A0A9P5RPB6_9FUNG</name>
<dbReference type="OrthoDB" id="5576763at2759"/>
<dbReference type="EMBL" id="JAAAUQ010001720">
    <property type="protein sequence ID" value="KAF9135140.1"/>
    <property type="molecule type" value="Genomic_DNA"/>
</dbReference>
<accession>A0A9P5RPB6</accession>
<proteinExistence type="predicted"/>
<evidence type="ECO:0000313" key="2">
    <source>
        <dbReference type="Proteomes" id="UP000748756"/>
    </source>
</evidence>
<sequence length="223" mass="25144">MVSLTGGQSMAPVRYNQQYHQYHQNPSHYPQDEDYRRHRHYCVLSIIFGLCARWQRLELCQDPKEGLQDIILPFSMAKTPYKNGHYFAQRFNFHGIKDAGTTTKHRNCYPGTDGGLDVSCAVDTKDNYRHAYNIIVENIHGNTWRGTLIDTVNKKATVTGEWTLSKGAGKTVNGQAAIYHPTSKTKGVKGSKVIKVYEYGDCVGQAGYAVKKRSTGYDIKVGF</sequence>
<evidence type="ECO:0000313" key="1">
    <source>
        <dbReference type="EMBL" id="KAF9135140.1"/>
    </source>
</evidence>
<dbReference type="AlphaFoldDB" id="A0A9P5RPB6"/>
<dbReference type="Proteomes" id="UP000748756">
    <property type="component" value="Unassembled WGS sequence"/>
</dbReference>
<protein>
    <recommendedName>
        <fullName evidence="3">Lectin</fullName>
    </recommendedName>
</protein>
<organism evidence="1 2">
    <name type="scientific">Linnemannia schmuckeri</name>
    <dbReference type="NCBI Taxonomy" id="64567"/>
    <lineage>
        <taxon>Eukaryota</taxon>
        <taxon>Fungi</taxon>
        <taxon>Fungi incertae sedis</taxon>
        <taxon>Mucoromycota</taxon>
        <taxon>Mortierellomycotina</taxon>
        <taxon>Mortierellomycetes</taxon>
        <taxon>Mortierellales</taxon>
        <taxon>Mortierellaceae</taxon>
        <taxon>Linnemannia</taxon>
    </lineage>
</organism>
<gene>
    <name evidence="1" type="ORF">BG015_003322</name>
</gene>
<reference evidence="1" key="1">
    <citation type="journal article" date="2020" name="Fungal Divers.">
        <title>Resolving the Mortierellaceae phylogeny through synthesis of multi-gene phylogenetics and phylogenomics.</title>
        <authorList>
            <person name="Vandepol N."/>
            <person name="Liber J."/>
            <person name="Desiro A."/>
            <person name="Na H."/>
            <person name="Kennedy M."/>
            <person name="Barry K."/>
            <person name="Grigoriev I.V."/>
            <person name="Miller A.N."/>
            <person name="O'Donnell K."/>
            <person name="Stajich J.E."/>
            <person name="Bonito G."/>
        </authorList>
    </citation>
    <scope>NUCLEOTIDE SEQUENCE</scope>
    <source>
        <strain evidence="1">NRRL 6426</strain>
    </source>
</reference>
<comment type="caution">
    <text evidence="1">The sequence shown here is derived from an EMBL/GenBank/DDBJ whole genome shotgun (WGS) entry which is preliminary data.</text>
</comment>
<evidence type="ECO:0008006" key="3">
    <source>
        <dbReference type="Google" id="ProtNLM"/>
    </source>
</evidence>